<keyword evidence="5" id="KW-0444">Lipid biosynthesis</keyword>
<evidence type="ECO:0000256" key="4">
    <source>
        <dbReference type="ARBA" id="ARBA00022490"/>
    </source>
</evidence>
<comment type="similarity">
    <text evidence="2">Belongs to the thiolase-like superfamily. FabH family.</text>
</comment>
<dbReference type="Gene3D" id="3.40.47.10">
    <property type="match status" value="1"/>
</dbReference>
<evidence type="ECO:0000256" key="2">
    <source>
        <dbReference type="ARBA" id="ARBA00008642"/>
    </source>
</evidence>
<evidence type="ECO:0000313" key="13">
    <source>
        <dbReference type="EMBL" id="SFV90117.1"/>
    </source>
</evidence>
<dbReference type="CDD" id="cd00830">
    <property type="entry name" value="KAS_III"/>
    <property type="match status" value="1"/>
</dbReference>
<dbReference type="InterPro" id="IPR004655">
    <property type="entry name" value="FabH"/>
</dbReference>
<evidence type="ECO:0000259" key="12">
    <source>
        <dbReference type="Pfam" id="PF08545"/>
    </source>
</evidence>
<dbReference type="FunFam" id="3.40.47.10:FF:000004">
    <property type="entry name" value="3-oxoacyl-[acyl-carrier-protein] synthase 3"/>
    <property type="match status" value="1"/>
</dbReference>
<evidence type="ECO:0000256" key="10">
    <source>
        <dbReference type="ARBA" id="ARBA00023315"/>
    </source>
</evidence>
<keyword evidence="6 13" id="KW-0808">Transferase</keyword>
<keyword evidence="8" id="KW-0443">Lipid metabolism</keyword>
<proteinExistence type="inferred from homology"/>
<dbReference type="GO" id="GO:0044550">
    <property type="term" value="P:secondary metabolite biosynthetic process"/>
    <property type="evidence" value="ECO:0007669"/>
    <property type="project" value="TreeGrafter"/>
</dbReference>
<evidence type="ECO:0000256" key="6">
    <source>
        <dbReference type="ARBA" id="ARBA00022679"/>
    </source>
</evidence>
<reference evidence="13" key="1">
    <citation type="submission" date="2016-10" db="EMBL/GenBank/DDBJ databases">
        <authorList>
            <person name="de Groot N.N."/>
        </authorList>
    </citation>
    <scope>NUCLEOTIDE SEQUENCE</scope>
</reference>
<keyword evidence="10 13" id="KW-0012">Acyltransferase</keyword>
<evidence type="ECO:0000256" key="7">
    <source>
        <dbReference type="ARBA" id="ARBA00022832"/>
    </source>
</evidence>
<dbReference type="Pfam" id="PF08545">
    <property type="entry name" value="ACP_syn_III"/>
    <property type="match status" value="1"/>
</dbReference>
<organism evidence="13">
    <name type="scientific">hydrothermal vent metagenome</name>
    <dbReference type="NCBI Taxonomy" id="652676"/>
    <lineage>
        <taxon>unclassified sequences</taxon>
        <taxon>metagenomes</taxon>
        <taxon>ecological metagenomes</taxon>
    </lineage>
</organism>
<dbReference type="InterPro" id="IPR013751">
    <property type="entry name" value="ACP_syn_III_N"/>
</dbReference>
<dbReference type="NCBIfam" id="NF006829">
    <property type="entry name" value="PRK09352.1"/>
    <property type="match status" value="1"/>
</dbReference>
<comment type="pathway">
    <text evidence="1">Lipid metabolism; fatty acid biosynthesis.</text>
</comment>
<dbReference type="NCBIfam" id="TIGR00747">
    <property type="entry name" value="fabH"/>
    <property type="match status" value="1"/>
</dbReference>
<feature type="domain" description="Beta-ketoacyl-[acyl-carrier-protein] synthase III C-terminal" evidence="11">
    <location>
        <begin position="244"/>
        <end position="331"/>
    </location>
</feature>
<dbReference type="SUPFAM" id="SSF53901">
    <property type="entry name" value="Thiolase-like"/>
    <property type="match status" value="1"/>
</dbReference>
<dbReference type="EC" id="2.3.1.180" evidence="3"/>
<keyword evidence="7" id="KW-0276">Fatty acid metabolism</keyword>
<dbReference type="PANTHER" id="PTHR34069">
    <property type="entry name" value="3-OXOACYL-[ACYL-CARRIER-PROTEIN] SYNTHASE 3"/>
    <property type="match status" value="1"/>
</dbReference>
<evidence type="ECO:0000256" key="9">
    <source>
        <dbReference type="ARBA" id="ARBA00023160"/>
    </source>
</evidence>
<name>A0A1W1E8D3_9ZZZZ</name>
<sequence length="340" mass="36785">MSTKQPVYATFRSIGAYVPEKILSNKDLETMVDTSDEWITKRTGIKERHIAADDEYTSDMGAKAAALAIERAGLKSDEIDLVVCATVTPDYFNMPSTACIISDKLGIKNVQAFDISAACSGFVYALSVAKAFIESGMKKNVLVVGAEKFSSIVDYTDRSTCILFGDGAGAAVISATEREEEGFIDIHASADGAYADFLVTPAPGSRNPASQKVIDEGLQYVQMKGNETFKLAVKTLTKDVKEILEKNGITSESIPHFVPHQANYRIIKAVGDALKMREDQVILTVHKYGNTSAASIPMAINDIWESGRLQKGELMLLDTFGGGLTWASALLPFSGESVQR</sequence>
<dbReference type="InterPro" id="IPR013747">
    <property type="entry name" value="ACP_syn_III_C"/>
</dbReference>
<dbReference type="HAMAP" id="MF_01815">
    <property type="entry name" value="FabH"/>
    <property type="match status" value="1"/>
</dbReference>
<dbReference type="Pfam" id="PF08541">
    <property type="entry name" value="ACP_syn_III_C"/>
    <property type="match status" value="1"/>
</dbReference>
<dbReference type="GO" id="GO:0006633">
    <property type="term" value="P:fatty acid biosynthetic process"/>
    <property type="evidence" value="ECO:0007669"/>
    <property type="project" value="UniProtKB-KW"/>
</dbReference>
<keyword evidence="4" id="KW-0963">Cytoplasm</keyword>
<dbReference type="InterPro" id="IPR016039">
    <property type="entry name" value="Thiolase-like"/>
</dbReference>
<dbReference type="GO" id="GO:0033818">
    <property type="term" value="F:beta-ketoacyl-acyl-carrier-protein synthase III activity"/>
    <property type="evidence" value="ECO:0007669"/>
    <property type="project" value="UniProtKB-EC"/>
</dbReference>
<evidence type="ECO:0000259" key="11">
    <source>
        <dbReference type="Pfam" id="PF08541"/>
    </source>
</evidence>
<protein>
    <recommendedName>
        <fullName evidence="3">beta-ketoacyl-[acyl-carrier-protein] synthase III</fullName>
        <ecNumber evidence="3">2.3.1.180</ecNumber>
    </recommendedName>
</protein>
<dbReference type="AlphaFoldDB" id="A0A1W1E8D3"/>
<feature type="domain" description="Beta-ketoacyl-[acyl-carrier-protein] synthase III N-terminal" evidence="12">
    <location>
        <begin position="113"/>
        <end position="192"/>
    </location>
</feature>
<evidence type="ECO:0000256" key="3">
    <source>
        <dbReference type="ARBA" id="ARBA00012333"/>
    </source>
</evidence>
<dbReference type="EMBL" id="FPIB01000010">
    <property type="protein sequence ID" value="SFV90117.1"/>
    <property type="molecule type" value="Genomic_DNA"/>
</dbReference>
<evidence type="ECO:0000256" key="1">
    <source>
        <dbReference type="ARBA" id="ARBA00005194"/>
    </source>
</evidence>
<accession>A0A1W1E8D3</accession>
<keyword evidence="9" id="KW-0275">Fatty acid biosynthesis</keyword>
<gene>
    <name evidence="13" type="ORF">MNB_SV-4-1232</name>
</gene>
<evidence type="ECO:0000256" key="8">
    <source>
        <dbReference type="ARBA" id="ARBA00023098"/>
    </source>
</evidence>
<evidence type="ECO:0000256" key="5">
    <source>
        <dbReference type="ARBA" id="ARBA00022516"/>
    </source>
</evidence>
<dbReference type="GO" id="GO:0004315">
    <property type="term" value="F:3-oxoacyl-[acyl-carrier-protein] synthase activity"/>
    <property type="evidence" value="ECO:0007669"/>
    <property type="project" value="InterPro"/>
</dbReference>
<dbReference type="PANTHER" id="PTHR34069:SF2">
    <property type="entry name" value="BETA-KETOACYL-[ACYL-CARRIER-PROTEIN] SYNTHASE III"/>
    <property type="match status" value="1"/>
</dbReference>